<dbReference type="EMBL" id="JARBHB010000003">
    <property type="protein sequence ID" value="KAJ8888302.1"/>
    <property type="molecule type" value="Genomic_DNA"/>
</dbReference>
<feature type="region of interest" description="Disordered" evidence="1">
    <location>
        <begin position="748"/>
        <end position="771"/>
    </location>
</feature>
<keyword evidence="3" id="KW-1185">Reference proteome</keyword>
<proteinExistence type="predicted"/>
<sequence length="771" mass="86937">MRLSEVSMEQRRNAREVKTGDPRENSAASCVVRYDSTPEIDLGSPSVTGMKGRGKWEIPEKTRRLTTSSSTIPTCENPVTRQGIEPGSPWWEASVLIAQPPWPRVFCSKQWCNTRRYRSWTGRRRKAAAPPPADTSTGRAEARLRQQFAGNPAIMGPGMRRRRNYPREEAHTLGAQRPTSRDNAALAGLDDVLRKGFKSANVNKALRVFGREGVETLFSPEARLIRIKWQWLKMDQVPYTETPVISGLSEESFGWDDINLRSCDYRPVDGARGIEQTLIRRDGRARGRCLHCAATETNGKEAGRQLETRLRLLCSLMNTPARAPAKCEPGRAQHQAQTAVRAPPLQPQLEPVSSPPSSTTTAFKKAHAQIRTKTRKFEESLRKFWQLRAFLRERREISRGKATSSNVEYPRSQAPVPAGIRLSDMDIVTAEDTIIFWLQWRRKLRVDLALFVPETRRQPAGFLRVLPYPSSTVSRQFFNPALVLQGELMTPLPGSQQPLSQGQVSSGIWANSPNSFTVHRQGNIKYEETANRIYLARCRKRRCLLRIHDVTLPAWCIADKSHATLLCNQASCVARVELGPRWCGGQTTRLSPRRTGLRFPAGSLPDSRAWESFWTMRRVFSGISRFPRSYIPALPHTHITSLSSALKTSMYFRWTSSHWAAIFFRQGRKDSRASDESPGEGEIVTEAPTFSGGAFPTAIPTELKISHLSNMTTLGKTANPLRAVPAHLLSMRLEPVLFVTEIPARRRHRNEERREMPTRRAAGRSLRAGNI</sequence>
<reference evidence="2 3" key="1">
    <citation type="submission" date="2023-02" db="EMBL/GenBank/DDBJ databases">
        <title>LHISI_Scaffold_Assembly.</title>
        <authorList>
            <person name="Stuart O.P."/>
            <person name="Cleave R."/>
            <person name="Magrath M.J.L."/>
            <person name="Mikheyev A.S."/>
        </authorList>
    </citation>
    <scope>NUCLEOTIDE SEQUENCE [LARGE SCALE GENOMIC DNA]</scope>
    <source>
        <strain evidence="2">Daus_M_001</strain>
        <tissue evidence="2">Leg muscle</tissue>
    </source>
</reference>
<protein>
    <submittedName>
        <fullName evidence="2">Uncharacterized protein</fullName>
    </submittedName>
</protein>
<feature type="region of interest" description="Disordered" evidence="1">
    <location>
        <begin position="341"/>
        <end position="362"/>
    </location>
</feature>
<dbReference type="Proteomes" id="UP001159363">
    <property type="component" value="Chromosome 3"/>
</dbReference>
<evidence type="ECO:0000256" key="1">
    <source>
        <dbReference type="SAM" id="MobiDB-lite"/>
    </source>
</evidence>
<gene>
    <name evidence="2" type="ORF">PR048_007789</name>
</gene>
<feature type="compositionally biased region" description="Basic and acidic residues" evidence="1">
    <location>
        <begin position="749"/>
        <end position="758"/>
    </location>
</feature>
<name>A0ABQ9HV91_9NEOP</name>
<accession>A0ABQ9HV91</accession>
<feature type="region of interest" description="Disordered" evidence="1">
    <location>
        <begin position="121"/>
        <end position="140"/>
    </location>
</feature>
<evidence type="ECO:0000313" key="3">
    <source>
        <dbReference type="Proteomes" id="UP001159363"/>
    </source>
</evidence>
<feature type="compositionally biased region" description="Basic and acidic residues" evidence="1">
    <location>
        <begin position="8"/>
        <end position="24"/>
    </location>
</feature>
<evidence type="ECO:0000313" key="2">
    <source>
        <dbReference type="EMBL" id="KAJ8888302.1"/>
    </source>
</evidence>
<comment type="caution">
    <text evidence="2">The sequence shown here is derived from an EMBL/GenBank/DDBJ whole genome shotgun (WGS) entry which is preliminary data.</text>
</comment>
<organism evidence="2 3">
    <name type="scientific">Dryococelus australis</name>
    <dbReference type="NCBI Taxonomy" id="614101"/>
    <lineage>
        <taxon>Eukaryota</taxon>
        <taxon>Metazoa</taxon>
        <taxon>Ecdysozoa</taxon>
        <taxon>Arthropoda</taxon>
        <taxon>Hexapoda</taxon>
        <taxon>Insecta</taxon>
        <taxon>Pterygota</taxon>
        <taxon>Neoptera</taxon>
        <taxon>Polyneoptera</taxon>
        <taxon>Phasmatodea</taxon>
        <taxon>Verophasmatodea</taxon>
        <taxon>Anareolatae</taxon>
        <taxon>Phasmatidae</taxon>
        <taxon>Eurycanthinae</taxon>
        <taxon>Dryococelus</taxon>
    </lineage>
</organism>
<feature type="region of interest" description="Disordered" evidence="1">
    <location>
        <begin position="1"/>
        <end position="26"/>
    </location>
</feature>
<feature type="compositionally biased region" description="Low complexity" evidence="1">
    <location>
        <begin position="351"/>
        <end position="361"/>
    </location>
</feature>